<dbReference type="InterPro" id="IPR001623">
    <property type="entry name" value="DnaJ_domain"/>
</dbReference>
<evidence type="ECO:0000313" key="4">
    <source>
        <dbReference type="Proteomes" id="UP000185557"/>
    </source>
</evidence>
<reference evidence="3 4" key="1">
    <citation type="submission" date="2016-11" db="EMBL/GenBank/DDBJ databases">
        <title>Draft Genome Sequences of Nine Cyanobacterial Strains from Diverse Habitats.</title>
        <authorList>
            <person name="Zhu T."/>
            <person name="Hou S."/>
            <person name="Lu X."/>
            <person name="Hess W.R."/>
        </authorList>
    </citation>
    <scope>NUCLEOTIDE SEQUENCE [LARGE SCALE GENOMIC DNA]</scope>
    <source>
        <strain evidence="3 4">NIES-30</strain>
    </source>
</reference>
<dbReference type="InterPro" id="IPR057137">
    <property type="entry name" value="CDP1-like_a_solenoid_2"/>
</dbReference>
<dbReference type="SUPFAM" id="SSF46565">
    <property type="entry name" value="Chaperone J-domain"/>
    <property type="match status" value="1"/>
</dbReference>
<evidence type="ECO:0000256" key="1">
    <source>
        <dbReference type="SAM" id="MobiDB-lite"/>
    </source>
</evidence>
<evidence type="ECO:0000259" key="2">
    <source>
        <dbReference type="PROSITE" id="PS50076"/>
    </source>
</evidence>
<dbReference type="PROSITE" id="PS50076">
    <property type="entry name" value="DNAJ_2"/>
    <property type="match status" value="1"/>
</dbReference>
<name>A0A1U7J7B2_9CYAN</name>
<protein>
    <submittedName>
        <fullName evidence="3">Molecular chaperone DnaJ</fullName>
    </submittedName>
</protein>
<dbReference type="OrthoDB" id="415891at2"/>
<dbReference type="Pfam" id="PF23468">
    <property type="entry name" value="ARC6"/>
    <property type="match status" value="1"/>
</dbReference>
<accession>A0A1U7J7B2</accession>
<organism evidence="3 4">
    <name type="scientific">Phormidium tenue NIES-30</name>
    <dbReference type="NCBI Taxonomy" id="549789"/>
    <lineage>
        <taxon>Bacteria</taxon>
        <taxon>Bacillati</taxon>
        <taxon>Cyanobacteriota</taxon>
        <taxon>Cyanophyceae</taxon>
        <taxon>Oscillatoriophycideae</taxon>
        <taxon>Oscillatoriales</taxon>
        <taxon>Oscillatoriaceae</taxon>
        <taxon>Phormidium</taxon>
    </lineage>
</organism>
<dbReference type="Pfam" id="PF13355">
    <property type="entry name" value="ARC6-like_IMS"/>
    <property type="match status" value="1"/>
</dbReference>
<dbReference type="Gene3D" id="1.10.287.110">
    <property type="entry name" value="DnaJ domain"/>
    <property type="match status" value="1"/>
</dbReference>
<evidence type="ECO:0000313" key="3">
    <source>
        <dbReference type="EMBL" id="OKH49051.1"/>
    </source>
</evidence>
<dbReference type="Proteomes" id="UP000185557">
    <property type="component" value="Unassembled WGS sequence"/>
</dbReference>
<feature type="compositionally biased region" description="Polar residues" evidence="1">
    <location>
        <begin position="461"/>
        <end position="474"/>
    </location>
</feature>
<feature type="compositionally biased region" description="Basic and acidic residues" evidence="1">
    <location>
        <begin position="544"/>
        <end position="561"/>
    </location>
</feature>
<keyword evidence="4" id="KW-1185">Reference proteome</keyword>
<comment type="caution">
    <text evidence="3">The sequence shown here is derived from an EMBL/GenBank/DDBJ whole genome shotgun (WGS) entry which is preliminary data.</text>
</comment>
<proteinExistence type="predicted"/>
<dbReference type="PANTHER" id="PTHR33925:SF1">
    <property type="entry name" value="PROTEIN ACCUMULATION AND REPLICATION OF CHLOROPLASTS 6, CHLOROPLASTIC"/>
    <property type="match status" value="1"/>
</dbReference>
<dbReference type="Pfam" id="PF00226">
    <property type="entry name" value="DnaJ"/>
    <property type="match status" value="1"/>
</dbReference>
<dbReference type="AlphaFoldDB" id="A0A1U7J7B2"/>
<gene>
    <name evidence="3" type="ORF">NIES30_07715</name>
</gene>
<feature type="region of interest" description="Disordered" evidence="1">
    <location>
        <begin position="436"/>
        <end position="455"/>
    </location>
</feature>
<dbReference type="InterPro" id="IPR025344">
    <property type="entry name" value="CDP1-like_IMS"/>
</dbReference>
<dbReference type="InterPro" id="IPR058032">
    <property type="entry name" value="CDP1-like_a_solenoid_1"/>
</dbReference>
<dbReference type="RefSeq" id="WP_073607832.1">
    <property type="nucleotide sequence ID" value="NZ_MRCG01000004.1"/>
</dbReference>
<dbReference type="InterPro" id="IPR036869">
    <property type="entry name" value="J_dom_sf"/>
</dbReference>
<dbReference type="PANTHER" id="PTHR33925">
    <property type="entry name" value="PLASTID DIVISION PROTEIN CDP1, CHLOROPLASTIC-RELATED"/>
    <property type="match status" value="1"/>
</dbReference>
<dbReference type="Pfam" id="PF25515">
    <property type="entry name" value="Arm_PDR"/>
    <property type="match status" value="1"/>
</dbReference>
<dbReference type="InterPro" id="IPR044685">
    <property type="entry name" value="CPD1-like"/>
</dbReference>
<sequence length="828" mass="91555">MQIPLDYYRILGLPIQATADQLKQAHRDRGLQLPRREFSTAAIEARKQLIDEAYTVLSDRDRRRNYDSRFLASAYTVDMAPEPLPEGRIPGLEVSADAGEAALRSLATEPGGSEAQSSKIEIESDQLVGALLLLLELGEYEQVLQLGQPQLVNPYASGGLATPEPAQDDVVLTLALACLELGREQWQQRQYEIAAESLQTGHELLARGNHFPNIRAEIQTELYKLRPYRVLELLARPLDQTRERRQGLKLLKTMLEDRGGIEGSEDDLSGLAIDDFLRFIQQLRDYLTASEQQELFEHEARRPSPVATYLTVYALLARGFARHQPALVRRAKQLLLRLGAQQDVHLEQAVCALLLGQTEEANRALEMSQEYEPLAYIREHSRQSPDLLPGLCLYAERWLKDELFPHFRDFKDQEATLKDYFADVQVQAYLETMPTGSGAELRSESRQPPAPQGVFEQTSLTNASGTGQFPTAQFPTIEGSLPIGAPTMPNPANPSVQGARRRPPEPVHGSSRRPPEPAHTSNGNGAYPTPTARNGNGRPSQPEPRLRLAEDHSPDPEPRSDYDEDDLTVAERVAQLSPEGKMTAPGGEAPTKPLPERRPKPGPRPRPEPTALATGQALPPAVAPGRRNRGTAPHWGRVALVGAAGVLGIGILAFGTMQALGWVTSAFSGPRISGRPLAIRVDQPAFEIPEAPPAPTEIGVNDMAGRVINEWLDIKRGALGDSYQGDRLDDILLEPVLTQWTRRADAAAAESWYWEYEHNVEIESVTPDDPTADNLQAIAVVSEQAKLFEFGVENADAAYNDTLRMQYDLVRQDGKWYIKGMNKLADVN</sequence>
<feature type="domain" description="J" evidence="2">
    <location>
        <begin position="6"/>
        <end position="70"/>
    </location>
</feature>
<dbReference type="STRING" id="549789.NIES30_07715"/>
<feature type="region of interest" description="Disordered" evidence="1">
    <location>
        <begin position="461"/>
        <end position="630"/>
    </location>
</feature>
<dbReference type="CDD" id="cd06257">
    <property type="entry name" value="DnaJ"/>
    <property type="match status" value="1"/>
</dbReference>
<dbReference type="SMART" id="SM00271">
    <property type="entry name" value="DnaJ"/>
    <property type="match status" value="1"/>
</dbReference>
<dbReference type="EMBL" id="MRCG01000004">
    <property type="protein sequence ID" value="OKH49051.1"/>
    <property type="molecule type" value="Genomic_DNA"/>
</dbReference>